<protein>
    <submittedName>
        <fullName evidence="2">Uncharacterized protein</fullName>
    </submittedName>
</protein>
<feature type="transmembrane region" description="Helical" evidence="1">
    <location>
        <begin position="78"/>
        <end position="100"/>
    </location>
</feature>
<reference evidence="3" key="1">
    <citation type="submission" date="2021-01" db="EMBL/GenBank/DDBJ databases">
        <title>Genome public.</title>
        <authorList>
            <person name="Liu C."/>
            <person name="Sun Q."/>
        </authorList>
    </citation>
    <scope>NUCLEOTIDE SEQUENCE [LARGE SCALE GENOMIC DNA]</scope>
    <source>
        <strain evidence="3">YIM B02505</strain>
    </source>
</reference>
<keyword evidence="1" id="KW-1133">Transmembrane helix</keyword>
<keyword evidence="1" id="KW-0812">Transmembrane</keyword>
<dbReference type="RefSeq" id="WP_200268296.1">
    <property type="nucleotide sequence ID" value="NZ_JAENHN010000027.1"/>
</dbReference>
<keyword evidence="3" id="KW-1185">Reference proteome</keyword>
<dbReference type="InterPro" id="IPR053824">
    <property type="entry name" value="DUF7010"/>
</dbReference>
<feature type="transmembrane region" description="Helical" evidence="1">
    <location>
        <begin position="130"/>
        <end position="146"/>
    </location>
</feature>
<feature type="transmembrane region" description="Helical" evidence="1">
    <location>
        <begin position="106"/>
        <end position="123"/>
    </location>
</feature>
<evidence type="ECO:0000256" key="1">
    <source>
        <dbReference type="SAM" id="Phobius"/>
    </source>
</evidence>
<evidence type="ECO:0000313" key="2">
    <source>
        <dbReference type="EMBL" id="MBK1810754.1"/>
    </source>
</evidence>
<name>A0ABS1EN39_9CLOT</name>
<organism evidence="2 3">
    <name type="scientific">Clostridium yunnanense</name>
    <dbReference type="NCBI Taxonomy" id="2800325"/>
    <lineage>
        <taxon>Bacteria</taxon>
        <taxon>Bacillati</taxon>
        <taxon>Bacillota</taxon>
        <taxon>Clostridia</taxon>
        <taxon>Eubacteriales</taxon>
        <taxon>Clostridiaceae</taxon>
        <taxon>Clostridium</taxon>
    </lineage>
</organism>
<feature type="transmembrane region" description="Helical" evidence="1">
    <location>
        <begin position="46"/>
        <end position="66"/>
    </location>
</feature>
<dbReference type="Proteomes" id="UP000596739">
    <property type="component" value="Unassembled WGS sequence"/>
</dbReference>
<dbReference type="Pfam" id="PF22765">
    <property type="entry name" value="DUF7010"/>
    <property type="match status" value="1"/>
</dbReference>
<feature type="transmembrane region" description="Helical" evidence="1">
    <location>
        <begin position="20"/>
        <end position="40"/>
    </location>
</feature>
<comment type="caution">
    <text evidence="2">The sequence shown here is derived from an EMBL/GenBank/DDBJ whole genome shotgun (WGS) entry which is preliminary data.</text>
</comment>
<feature type="transmembrane region" description="Helical" evidence="1">
    <location>
        <begin position="152"/>
        <end position="170"/>
    </location>
</feature>
<evidence type="ECO:0000313" key="3">
    <source>
        <dbReference type="Proteomes" id="UP000596739"/>
    </source>
</evidence>
<proteinExistence type="predicted"/>
<keyword evidence="1" id="KW-0472">Membrane</keyword>
<accession>A0ABS1EN39</accession>
<sequence>MNLEALRLDCAIKQKKGLHFILASIIIWCAVLIIHLTALPILTKNLFTFCATAPLMPIAFFITKIIKVDFQNKENPLTNLGVLFSANQMLYLLIAMWVYPTVPEKMLMVIAMIFGAHLLPYGWLYKSKSYMVVATLVPILSLIVGINFKPYILASMMILIEIIFSVCLILENKKISQI</sequence>
<dbReference type="EMBL" id="JAENHN010000027">
    <property type="protein sequence ID" value="MBK1810754.1"/>
    <property type="molecule type" value="Genomic_DNA"/>
</dbReference>
<gene>
    <name evidence="2" type="ORF">JHL18_08900</name>
</gene>